<keyword evidence="2" id="KW-0472">Membrane</keyword>
<feature type="transmembrane region" description="Helical" evidence="2">
    <location>
        <begin position="426"/>
        <end position="448"/>
    </location>
</feature>
<feature type="region of interest" description="Disordered" evidence="1">
    <location>
        <begin position="500"/>
        <end position="546"/>
    </location>
</feature>
<feature type="region of interest" description="Disordered" evidence="1">
    <location>
        <begin position="120"/>
        <end position="156"/>
    </location>
</feature>
<dbReference type="EMBL" id="MWZD01000008">
    <property type="protein sequence ID" value="PRI12619.1"/>
    <property type="molecule type" value="Genomic_DNA"/>
</dbReference>
<feature type="compositionally biased region" description="Basic residues" evidence="1">
    <location>
        <begin position="38"/>
        <end position="48"/>
    </location>
</feature>
<evidence type="ECO:0000256" key="2">
    <source>
        <dbReference type="SAM" id="Phobius"/>
    </source>
</evidence>
<feature type="region of interest" description="Disordered" evidence="1">
    <location>
        <begin position="207"/>
        <end position="235"/>
    </location>
</feature>
<evidence type="ECO:0000313" key="3">
    <source>
        <dbReference type="EMBL" id="PRI12619.1"/>
    </source>
</evidence>
<dbReference type="PANTHER" id="PTHR41771">
    <property type="entry name" value="MEMBRANE PROTEIN-RELATED"/>
    <property type="match status" value="1"/>
</dbReference>
<accession>A0A2S9QSS4</accession>
<dbReference type="PANTHER" id="PTHR41771:SF1">
    <property type="entry name" value="MEMBRANE PROTEIN"/>
    <property type="match status" value="1"/>
</dbReference>
<reference evidence="3 4" key="1">
    <citation type="journal article" date="2017" name="New Microbes New Infect">
        <title>Genome sequence of 'Leucobacter massiliensis' sp. nov. isolated from human pharynx after travel to the 2014 Hajj.</title>
        <authorList>
            <person name="Leangapichart T."/>
            <person name="Gautret P."/>
            <person name="Nguyen T.T."/>
            <person name="Armstrong N."/>
            <person name="Rolain J.M."/>
        </authorList>
    </citation>
    <scope>NUCLEOTIDE SEQUENCE [LARGE SCALE GENOMIC DNA]</scope>
    <source>
        <strain evidence="3 4">122RC15</strain>
    </source>
</reference>
<dbReference type="Proteomes" id="UP000238650">
    <property type="component" value="Unassembled WGS sequence"/>
</dbReference>
<dbReference type="Pfam" id="PF07907">
    <property type="entry name" value="YibE_F"/>
    <property type="match status" value="1"/>
</dbReference>
<feature type="transmembrane region" description="Helical" evidence="2">
    <location>
        <begin position="247"/>
        <end position="266"/>
    </location>
</feature>
<feature type="transmembrane region" description="Helical" evidence="2">
    <location>
        <begin position="468"/>
        <end position="493"/>
    </location>
</feature>
<keyword evidence="2" id="KW-1133">Transmembrane helix</keyword>
<feature type="region of interest" description="Disordered" evidence="1">
    <location>
        <begin position="22"/>
        <end position="54"/>
    </location>
</feature>
<proteinExistence type="predicted"/>
<feature type="compositionally biased region" description="Low complexity" evidence="1">
    <location>
        <begin position="224"/>
        <end position="235"/>
    </location>
</feature>
<dbReference type="AlphaFoldDB" id="A0A2S9QSS4"/>
<gene>
    <name evidence="3" type="ORF">B4915_00715</name>
</gene>
<dbReference type="RefSeq" id="WP_105803943.1">
    <property type="nucleotide sequence ID" value="NZ_MWZD01000008.1"/>
</dbReference>
<evidence type="ECO:0008006" key="5">
    <source>
        <dbReference type="Google" id="ProtNLM"/>
    </source>
</evidence>
<feature type="compositionally biased region" description="Gly residues" evidence="1">
    <location>
        <begin position="214"/>
        <end position="223"/>
    </location>
</feature>
<evidence type="ECO:0000256" key="1">
    <source>
        <dbReference type="SAM" id="MobiDB-lite"/>
    </source>
</evidence>
<feature type="compositionally biased region" description="Basic and acidic residues" evidence="1">
    <location>
        <begin position="517"/>
        <end position="529"/>
    </location>
</feature>
<sequence>MRSVIERARERLRTGAGSAVTGWRGIPTAAGEPGRAPERRHGHGRGHGRGPAPQIAAPRGVRLAALLTLIGLAGATLWGLLALWPDGAELARSAERSNYIAEGASFERGELLRLQEGCAVPGQDGAGAPGAGSSEAPSGPDAGAGTASEPGAAGSPEAECLTAGVGLLTGPDSGRYVQLQLRGPLAAAGLRTGDHLELLAVPSLPPAVQDGQGSDAGPGGASGSGSEAGHAAGSSEPARSYSATGVFRGWALALGAALFAAVVVAVGRWRGLLALAALGVAAWVLLAFVLPALLTGGPGLLIGVVGSSAIMFATLYFVHGPSLRTTAALLGTLCGILLMAAISLAAVSMTRLSGIGDEAGSVLAGAAGQIDFRGLLSCAIIIAGLGVLNDVTITQASAVWELHAAAPALSRREVYARAMRIGRDHIASTVYTVFFAYAGAALSVLILLTLYQRPLLSLLTHEDIATEIVRTLCGSVGLVLAVPITTALATLFLPRAEEAAPRWTDPGPAATGAEPSDSERESRGRREPAMRTPDQAGSDGRASEPG</sequence>
<comment type="caution">
    <text evidence="3">The sequence shown here is derived from an EMBL/GenBank/DDBJ whole genome shotgun (WGS) entry which is preliminary data.</text>
</comment>
<evidence type="ECO:0000313" key="4">
    <source>
        <dbReference type="Proteomes" id="UP000238650"/>
    </source>
</evidence>
<dbReference type="OrthoDB" id="5846312at2"/>
<keyword evidence="2" id="KW-0812">Transmembrane</keyword>
<feature type="transmembrane region" description="Helical" evidence="2">
    <location>
        <begin position="273"/>
        <end position="294"/>
    </location>
</feature>
<dbReference type="InterPro" id="IPR012507">
    <property type="entry name" value="YibE_F"/>
</dbReference>
<feature type="transmembrane region" description="Helical" evidence="2">
    <location>
        <begin position="300"/>
        <end position="318"/>
    </location>
</feature>
<keyword evidence="4" id="KW-1185">Reference proteome</keyword>
<name>A0A2S9QSS4_9MICO</name>
<feature type="transmembrane region" description="Helical" evidence="2">
    <location>
        <begin position="330"/>
        <end position="350"/>
    </location>
</feature>
<feature type="compositionally biased region" description="Low complexity" evidence="1">
    <location>
        <begin position="131"/>
        <end position="145"/>
    </location>
</feature>
<feature type="transmembrane region" description="Helical" evidence="2">
    <location>
        <begin position="63"/>
        <end position="84"/>
    </location>
</feature>
<protein>
    <recommendedName>
        <fullName evidence="5">YibE/F family protein</fullName>
    </recommendedName>
</protein>
<feature type="transmembrane region" description="Helical" evidence="2">
    <location>
        <begin position="370"/>
        <end position="388"/>
    </location>
</feature>
<organism evidence="3 4">
    <name type="scientific">Leucobacter massiliensis</name>
    <dbReference type="NCBI Taxonomy" id="1686285"/>
    <lineage>
        <taxon>Bacteria</taxon>
        <taxon>Bacillati</taxon>
        <taxon>Actinomycetota</taxon>
        <taxon>Actinomycetes</taxon>
        <taxon>Micrococcales</taxon>
        <taxon>Microbacteriaceae</taxon>
        <taxon>Leucobacter</taxon>
    </lineage>
</organism>